<dbReference type="InterPro" id="IPR011006">
    <property type="entry name" value="CheY-like_superfamily"/>
</dbReference>
<dbReference type="Proteomes" id="UP000590442">
    <property type="component" value="Unassembled WGS sequence"/>
</dbReference>
<dbReference type="EMBL" id="JAATJJ010000002">
    <property type="protein sequence ID" value="NJB72401.1"/>
    <property type="molecule type" value="Genomic_DNA"/>
</dbReference>
<dbReference type="PANTHER" id="PTHR44520:SF2">
    <property type="entry name" value="RESPONSE REGULATOR RCP1"/>
    <property type="match status" value="1"/>
</dbReference>
<organism evidence="3 4">
    <name type="scientific">Saonia flava</name>
    <dbReference type="NCBI Taxonomy" id="523696"/>
    <lineage>
        <taxon>Bacteria</taxon>
        <taxon>Pseudomonadati</taxon>
        <taxon>Bacteroidota</taxon>
        <taxon>Flavobacteriia</taxon>
        <taxon>Flavobacteriales</taxon>
        <taxon>Flavobacteriaceae</taxon>
        <taxon>Saonia</taxon>
    </lineage>
</organism>
<comment type="caution">
    <text evidence="3">The sequence shown here is derived from an EMBL/GenBank/DDBJ whole genome shotgun (WGS) entry which is preliminary data.</text>
</comment>
<name>A0A846QVR9_9FLAO</name>
<dbReference type="RefSeq" id="WP_167965368.1">
    <property type="nucleotide sequence ID" value="NZ_JAATJJ010000002.1"/>
</dbReference>
<dbReference type="InterPro" id="IPR052893">
    <property type="entry name" value="TCS_response_regulator"/>
</dbReference>
<feature type="modified residue" description="4-aspartylphosphate" evidence="1">
    <location>
        <position position="66"/>
    </location>
</feature>
<evidence type="ECO:0000313" key="4">
    <source>
        <dbReference type="Proteomes" id="UP000590442"/>
    </source>
</evidence>
<dbReference type="Gene3D" id="3.40.50.2300">
    <property type="match status" value="1"/>
</dbReference>
<evidence type="ECO:0000256" key="1">
    <source>
        <dbReference type="PROSITE-ProRule" id="PRU00169"/>
    </source>
</evidence>
<dbReference type="SUPFAM" id="SSF52172">
    <property type="entry name" value="CheY-like"/>
    <property type="match status" value="1"/>
</dbReference>
<sequence length="141" mass="15894">MKTIVKPFIISIVDDDDIYQFTIARTIKTHGLARKILTFSDGEKALDFMLENIGNNDDLPDIIFLDINMPVMDGFQFMEEYVKIKPRVGKKITIYMVSSSVDPADIERANKIGDISDYIIKPIQPGELLGIVEALEKNGDL</sequence>
<dbReference type="GO" id="GO:0000160">
    <property type="term" value="P:phosphorelay signal transduction system"/>
    <property type="evidence" value="ECO:0007669"/>
    <property type="project" value="InterPro"/>
</dbReference>
<proteinExistence type="predicted"/>
<dbReference type="PANTHER" id="PTHR44520">
    <property type="entry name" value="RESPONSE REGULATOR RCP1-RELATED"/>
    <property type="match status" value="1"/>
</dbReference>
<protein>
    <submittedName>
        <fullName evidence="3">CheY-like chemotaxis protein</fullName>
    </submittedName>
</protein>
<gene>
    <name evidence="3" type="ORF">GGR42_002892</name>
</gene>
<reference evidence="3 4" key="1">
    <citation type="submission" date="2020-03" db="EMBL/GenBank/DDBJ databases">
        <title>Genomic Encyclopedia of Type Strains, Phase IV (KMG-IV): sequencing the most valuable type-strain genomes for metagenomic binning, comparative biology and taxonomic classification.</title>
        <authorList>
            <person name="Goeker M."/>
        </authorList>
    </citation>
    <scope>NUCLEOTIDE SEQUENCE [LARGE SCALE GENOMIC DNA]</scope>
    <source>
        <strain evidence="3 4">DSM 29762</strain>
    </source>
</reference>
<keyword evidence="1" id="KW-0597">Phosphoprotein</keyword>
<dbReference type="SMART" id="SM00448">
    <property type="entry name" value="REC"/>
    <property type="match status" value="1"/>
</dbReference>
<dbReference type="InterPro" id="IPR001789">
    <property type="entry name" value="Sig_transdc_resp-reg_receiver"/>
</dbReference>
<dbReference type="Pfam" id="PF00072">
    <property type="entry name" value="Response_reg"/>
    <property type="match status" value="1"/>
</dbReference>
<evidence type="ECO:0000259" key="2">
    <source>
        <dbReference type="PROSITE" id="PS50110"/>
    </source>
</evidence>
<feature type="domain" description="Response regulatory" evidence="2">
    <location>
        <begin position="9"/>
        <end position="136"/>
    </location>
</feature>
<dbReference type="PROSITE" id="PS50110">
    <property type="entry name" value="RESPONSE_REGULATORY"/>
    <property type="match status" value="1"/>
</dbReference>
<evidence type="ECO:0000313" key="3">
    <source>
        <dbReference type="EMBL" id="NJB72401.1"/>
    </source>
</evidence>
<keyword evidence="4" id="KW-1185">Reference proteome</keyword>
<dbReference type="AlphaFoldDB" id="A0A846QVR9"/>
<accession>A0A846QVR9</accession>